<evidence type="ECO:0000313" key="3">
    <source>
        <dbReference type="Proteomes" id="UP000613401"/>
    </source>
</evidence>
<feature type="chain" id="PRO_5034079344" description="Secreted protein" evidence="1">
    <location>
        <begin position="19"/>
        <end position="111"/>
    </location>
</feature>
<keyword evidence="3" id="KW-1185">Reference proteome</keyword>
<sequence>MYVAKALTTFLCLAFVQGYVITIFDGKDCKGESKRVNVWDNTCRDTNVLNTNSFRVEKYGGGRQVADFYPSNSCGTRRITSWAADGGSDTFKQGTCLNLGEPARAFGSHSG</sequence>
<organism evidence="2 3">
    <name type="scientific">Colletotrichum gloeosporioides</name>
    <name type="common">Anthracnose fungus</name>
    <name type="synonym">Glomerella cingulata</name>
    <dbReference type="NCBI Taxonomy" id="474922"/>
    <lineage>
        <taxon>Eukaryota</taxon>
        <taxon>Fungi</taxon>
        <taxon>Dikarya</taxon>
        <taxon>Ascomycota</taxon>
        <taxon>Pezizomycotina</taxon>
        <taxon>Sordariomycetes</taxon>
        <taxon>Hypocreomycetidae</taxon>
        <taxon>Glomerellales</taxon>
        <taxon>Glomerellaceae</taxon>
        <taxon>Colletotrichum</taxon>
        <taxon>Colletotrichum gloeosporioides species complex</taxon>
    </lineage>
</organism>
<gene>
    <name evidence="2" type="ORF">GCG54_00003718</name>
</gene>
<dbReference type="RefSeq" id="XP_045259351.1">
    <property type="nucleotide sequence ID" value="XM_045403788.1"/>
</dbReference>
<reference evidence="2" key="1">
    <citation type="journal article" date="2020" name="Phytopathology">
        <title>Genome sequence and comparative analysis of Colletotrichum gloeosporioides isolated from Liriodendron leaves.</title>
        <authorList>
            <person name="Fu F.F."/>
            <person name="Hao Z."/>
            <person name="Wang P."/>
            <person name="Lu Y."/>
            <person name="Xue L.J."/>
            <person name="Wei G."/>
            <person name="Tian Y."/>
            <person name="Baishi H."/>
            <person name="Xu H."/>
            <person name="Shi J."/>
            <person name="Cheng T."/>
            <person name="Wang G."/>
            <person name="Yi Y."/>
            <person name="Chen J."/>
        </authorList>
    </citation>
    <scope>NUCLEOTIDE SEQUENCE</scope>
    <source>
        <strain evidence="2">Lc1</strain>
    </source>
</reference>
<accession>A0A8H4CAK4</accession>
<protein>
    <recommendedName>
        <fullName evidence="4">Secreted protein</fullName>
    </recommendedName>
</protein>
<name>A0A8H4CAK4_COLGL</name>
<dbReference type="EMBL" id="WVTB01000078">
    <property type="protein sequence ID" value="KAF3800191.1"/>
    <property type="molecule type" value="Genomic_DNA"/>
</dbReference>
<proteinExistence type="predicted"/>
<evidence type="ECO:0000256" key="1">
    <source>
        <dbReference type="SAM" id="SignalP"/>
    </source>
</evidence>
<evidence type="ECO:0000313" key="2">
    <source>
        <dbReference type="EMBL" id="KAF3800191.1"/>
    </source>
</evidence>
<keyword evidence="1" id="KW-0732">Signal</keyword>
<evidence type="ECO:0008006" key="4">
    <source>
        <dbReference type="Google" id="ProtNLM"/>
    </source>
</evidence>
<dbReference type="GeneID" id="69010876"/>
<comment type="caution">
    <text evidence="2">The sequence shown here is derived from an EMBL/GenBank/DDBJ whole genome shotgun (WGS) entry which is preliminary data.</text>
</comment>
<feature type="signal peptide" evidence="1">
    <location>
        <begin position="1"/>
        <end position="18"/>
    </location>
</feature>
<dbReference type="AlphaFoldDB" id="A0A8H4CAK4"/>
<dbReference type="Proteomes" id="UP000613401">
    <property type="component" value="Unassembled WGS sequence"/>
</dbReference>
<reference evidence="2" key="2">
    <citation type="submission" date="2020-03" db="EMBL/GenBank/DDBJ databases">
        <authorList>
            <person name="Fu F.-F."/>
            <person name="Chen J."/>
        </authorList>
    </citation>
    <scope>NUCLEOTIDE SEQUENCE</scope>
    <source>
        <strain evidence="2">Lc1</strain>
    </source>
</reference>